<reference evidence="2 3" key="1">
    <citation type="submission" date="2012-05" db="EMBL/GenBank/DDBJ databases">
        <authorList>
            <person name="Harkins D.M."/>
            <person name="Madupu R."/>
            <person name="Durkin A.S."/>
            <person name="Torralba M."/>
            <person name="Methe B."/>
            <person name="Sutton G.G."/>
            <person name="Nelson K.E."/>
        </authorList>
    </citation>
    <scope>NUCLEOTIDE SEQUENCE [LARGE SCALE GENOMIC DNA]</scope>
    <source>
        <strain evidence="2 3">F0489</strain>
    </source>
</reference>
<protein>
    <recommendedName>
        <fullName evidence="4">EpsG family protein</fullName>
    </recommendedName>
</protein>
<dbReference type="eggNOG" id="ENOG50330DE">
    <property type="taxonomic scope" value="Bacteria"/>
</dbReference>
<feature type="transmembrane region" description="Helical" evidence="1">
    <location>
        <begin position="95"/>
        <end position="115"/>
    </location>
</feature>
<dbReference type="Pfam" id="PF14897">
    <property type="entry name" value="EpsG"/>
    <property type="match status" value="1"/>
</dbReference>
<evidence type="ECO:0008006" key="4">
    <source>
        <dbReference type="Google" id="ProtNLM"/>
    </source>
</evidence>
<comment type="caution">
    <text evidence="2">The sequence shown here is derived from an EMBL/GenBank/DDBJ whole genome shotgun (WGS) entry which is preliminary data.</text>
</comment>
<feature type="transmembrane region" description="Helical" evidence="1">
    <location>
        <begin position="208"/>
        <end position="231"/>
    </location>
</feature>
<feature type="transmembrane region" description="Helical" evidence="1">
    <location>
        <begin position="172"/>
        <end position="196"/>
    </location>
</feature>
<dbReference type="EMBL" id="AKFT01000113">
    <property type="protein sequence ID" value="EJF44323.1"/>
    <property type="molecule type" value="Genomic_DNA"/>
</dbReference>
<dbReference type="OrthoDB" id="3251879at2"/>
<gene>
    <name evidence="2" type="ORF">HMPREF1318_0300</name>
</gene>
<evidence type="ECO:0000256" key="1">
    <source>
        <dbReference type="SAM" id="Phobius"/>
    </source>
</evidence>
<proteinExistence type="predicted"/>
<feature type="transmembrane region" description="Helical" evidence="1">
    <location>
        <begin position="328"/>
        <end position="346"/>
    </location>
</feature>
<dbReference type="PATRIC" id="fig|1125718.3.peg.1475"/>
<accession>J1HFR9</accession>
<dbReference type="AlphaFoldDB" id="J1HFR9"/>
<feature type="transmembrane region" description="Helical" evidence="1">
    <location>
        <begin position="305"/>
        <end position="321"/>
    </location>
</feature>
<evidence type="ECO:0000313" key="3">
    <source>
        <dbReference type="Proteomes" id="UP000002941"/>
    </source>
</evidence>
<dbReference type="InterPro" id="IPR049458">
    <property type="entry name" value="EpsG-like"/>
</dbReference>
<keyword evidence="3" id="KW-1185">Reference proteome</keyword>
<keyword evidence="1" id="KW-0472">Membrane</keyword>
<keyword evidence="1" id="KW-1133">Transmembrane helix</keyword>
<feature type="transmembrane region" description="Helical" evidence="1">
    <location>
        <begin position="136"/>
        <end position="166"/>
    </location>
</feature>
<keyword evidence="1" id="KW-0812">Transmembrane</keyword>
<evidence type="ECO:0000313" key="2">
    <source>
        <dbReference type="EMBL" id="EJF44323.1"/>
    </source>
</evidence>
<organism evidence="2 3">
    <name type="scientific">Actinomyces massiliensis F0489</name>
    <dbReference type="NCBI Taxonomy" id="1125718"/>
    <lineage>
        <taxon>Bacteria</taxon>
        <taxon>Bacillati</taxon>
        <taxon>Actinomycetota</taxon>
        <taxon>Actinomycetes</taxon>
        <taxon>Actinomycetales</taxon>
        <taxon>Actinomycetaceae</taxon>
        <taxon>Actinomyces</taxon>
    </lineage>
</organism>
<dbReference type="RefSeq" id="WP_008731552.1">
    <property type="nucleotide sequence ID" value="NZ_AKFT01000113.1"/>
</dbReference>
<sequence>MIIYLATIVATILLQLFRAALDTTDGQPRRISMVQRGIDCACIVVLAAAPGFRAWHVGTDTVMYVAMYNITIDSSSWSNTLQQAIVEPGYALWEFIWRSFGLSTHWFLAITALVTNGLQYEAIRMISPKMLPAISAYAVSGLYLFQFNGMRQAMAISIFVFGVALILRGHRFGWVFLLTAALIHSSTLIVLPAFILSRRFQQRNTFNIRIVLLSGGVFLALLLISTALATFLTDLVGDKYGSYLDQNMGSGRGRLIHLALMLMVVWFLQSTELPNELRCATRFYSLGLGAQVVGLQLAVLDRVTLYFVASLPMFICFLLAHGSRARHIVLWLGIITYFFISLTHYGDLIPYEWTLS</sequence>
<name>J1HFR9_9ACTO</name>
<dbReference type="Proteomes" id="UP000002941">
    <property type="component" value="Unassembled WGS sequence"/>
</dbReference>